<evidence type="ECO:0000256" key="2">
    <source>
        <dbReference type="ARBA" id="ARBA00022679"/>
    </source>
</evidence>
<evidence type="ECO:0000313" key="8">
    <source>
        <dbReference type="EMBL" id="GGZ18377.1"/>
    </source>
</evidence>
<dbReference type="InterPro" id="IPR002052">
    <property type="entry name" value="DNA_methylase_N6_adenine_CS"/>
</dbReference>
<dbReference type="InterPro" id="IPR004556">
    <property type="entry name" value="HemK-like"/>
</dbReference>
<dbReference type="GO" id="GO:0032259">
    <property type="term" value="P:methylation"/>
    <property type="evidence" value="ECO:0007669"/>
    <property type="project" value="UniProtKB-KW"/>
</dbReference>
<evidence type="ECO:0000256" key="3">
    <source>
        <dbReference type="ARBA" id="ARBA00022691"/>
    </source>
</evidence>
<dbReference type="Pfam" id="PF17827">
    <property type="entry name" value="PrmC_N"/>
    <property type="match status" value="1"/>
</dbReference>
<dbReference type="Gene3D" id="1.10.8.10">
    <property type="entry name" value="DNA helicase RuvA subunit, C-terminal domain"/>
    <property type="match status" value="1"/>
</dbReference>
<feature type="binding site" evidence="5">
    <location>
        <position position="197"/>
    </location>
    <ligand>
        <name>S-adenosyl-L-methionine</name>
        <dbReference type="ChEBI" id="CHEBI:59789"/>
    </ligand>
</feature>
<dbReference type="NCBIfam" id="TIGR00536">
    <property type="entry name" value="hemK_fam"/>
    <property type="match status" value="1"/>
</dbReference>
<evidence type="ECO:0000256" key="4">
    <source>
        <dbReference type="ARBA" id="ARBA00048391"/>
    </source>
</evidence>
<sequence length="293" mass="33171">MTQINTFRITFVIMDSSRKIYSHILQQLGAHFPKGEAETMAFWLMDHFMKLSRKDILMNTEVSDLPEALHDALLRLQNNEPIQYVLGQAHFYGHDFYVTEAVLIPRRETEELVYLILKENTSDHPKIMDIGTGSGCIPITLSLELPKAEVSAVDISTAALAIAKKNAEKLAARVDFCQVDILTQPIPIRQLDILVSNPPYVRKLEKKAMEAHVLDYEPHLALFVEDEDPLIFYRAIAEKGLVALKVGGRLYFEINEALAEETSQLVTTIGYKKVEIHEDMQGKPRILSAIRQG</sequence>
<dbReference type="InterPro" id="IPR050320">
    <property type="entry name" value="N5-glutamine_MTase"/>
</dbReference>
<keyword evidence="1 5" id="KW-0489">Methyltransferase</keyword>
<evidence type="ECO:0000313" key="9">
    <source>
        <dbReference type="Proteomes" id="UP000619457"/>
    </source>
</evidence>
<accession>A0A918PQ30</accession>
<comment type="function">
    <text evidence="5">Methylates the class 1 translation termination release factors RF1/PrfA and RF2/PrfB on the glutamine residue of the universally conserved GGQ motif.</text>
</comment>
<dbReference type="GO" id="GO:0102559">
    <property type="term" value="F:peptide chain release factor N(5)-glutamine methyltransferase activity"/>
    <property type="evidence" value="ECO:0007669"/>
    <property type="project" value="UniProtKB-EC"/>
</dbReference>
<feature type="domain" description="Release factor glutamine methyltransferase N-terminal" evidence="7">
    <location>
        <begin position="34"/>
        <end position="87"/>
    </location>
</feature>
<proteinExistence type="inferred from homology"/>
<dbReference type="CDD" id="cd02440">
    <property type="entry name" value="AdoMet_MTases"/>
    <property type="match status" value="1"/>
</dbReference>
<dbReference type="PANTHER" id="PTHR18895">
    <property type="entry name" value="HEMK METHYLTRANSFERASE"/>
    <property type="match status" value="1"/>
</dbReference>
<dbReference type="AlphaFoldDB" id="A0A918PQ30"/>
<keyword evidence="3 5" id="KW-0949">S-adenosyl-L-methionine</keyword>
<name>A0A918PQ30_9BACT</name>
<dbReference type="EC" id="2.1.1.297" evidence="5"/>
<dbReference type="EMBL" id="BMWX01000002">
    <property type="protein sequence ID" value="GGZ18377.1"/>
    <property type="molecule type" value="Genomic_DNA"/>
</dbReference>
<evidence type="ECO:0000259" key="6">
    <source>
        <dbReference type="Pfam" id="PF05175"/>
    </source>
</evidence>
<feature type="domain" description="Methyltransferase small" evidence="6">
    <location>
        <begin position="120"/>
        <end position="208"/>
    </location>
</feature>
<reference evidence="8" key="1">
    <citation type="journal article" date="2014" name="Int. J. Syst. Evol. Microbiol.">
        <title>Complete genome sequence of Corynebacterium casei LMG S-19264T (=DSM 44701T), isolated from a smear-ripened cheese.</title>
        <authorList>
            <consortium name="US DOE Joint Genome Institute (JGI-PGF)"/>
            <person name="Walter F."/>
            <person name="Albersmeier A."/>
            <person name="Kalinowski J."/>
            <person name="Ruckert C."/>
        </authorList>
    </citation>
    <scope>NUCLEOTIDE SEQUENCE</scope>
    <source>
        <strain evidence="8">KCTC 12368</strain>
    </source>
</reference>
<evidence type="ECO:0000256" key="1">
    <source>
        <dbReference type="ARBA" id="ARBA00022603"/>
    </source>
</evidence>
<comment type="caution">
    <text evidence="8">The sequence shown here is derived from an EMBL/GenBank/DDBJ whole genome shotgun (WGS) entry which is preliminary data.</text>
</comment>
<feature type="binding site" evidence="5">
    <location>
        <begin position="197"/>
        <end position="200"/>
    </location>
    <ligand>
        <name>substrate</name>
    </ligand>
</feature>
<dbReference type="Gene3D" id="3.40.50.150">
    <property type="entry name" value="Vaccinia Virus protein VP39"/>
    <property type="match status" value="1"/>
</dbReference>
<reference evidence="8" key="2">
    <citation type="submission" date="2020-09" db="EMBL/GenBank/DDBJ databases">
        <authorList>
            <person name="Sun Q."/>
            <person name="Kim S."/>
        </authorList>
    </citation>
    <scope>NUCLEOTIDE SEQUENCE</scope>
    <source>
        <strain evidence="8">KCTC 12368</strain>
    </source>
</reference>
<feature type="binding site" evidence="5">
    <location>
        <position position="154"/>
    </location>
    <ligand>
        <name>S-adenosyl-L-methionine</name>
        <dbReference type="ChEBI" id="CHEBI:59789"/>
    </ligand>
</feature>
<dbReference type="HAMAP" id="MF_02126">
    <property type="entry name" value="RF_methyltr_PrmC"/>
    <property type="match status" value="1"/>
</dbReference>
<comment type="caution">
    <text evidence="5">Lacks conserved residue(s) required for the propagation of feature annotation.</text>
</comment>
<keyword evidence="9" id="KW-1185">Reference proteome</keyword>
<dbReference type="NCBIfam" id="TIGR03534">
    <property type="entry name" value="RF_mod_PrmC"/>
    <property type="match status" value="1"/>
</dbReference>
<gene>
    <name evidence="5 8" type="primary">prmC</name>
    <name evidence="8" type="ORF">GCM10007049_08160</name>
</gene>
<comment type="catalytic activity">
    <reaction evidence="4 5">
        <text>L-glutaminyl-[peptide chain release factor] + S-adenosyl-L-methionine = N(5)-methyl-L-glutaminyl-[peptide chain release factor] + S-adenosyl-L-homocysteine + H(+)</text>
        <dbReference type="Rhea" id="RHEA:42896"/>
        <dbReference type="Rhea" id="RHEA-COMP:10271"/>
        <dbReference type="Rhea" id="RHEA-COMP:10272"/>
        <dbReference type="ChEBI" id="CHEBI:15378"/>
        <dbReference type="ChEBI" id="CHEBI:30011"/>
        <dbReference type="ChEBI" id="CHEBI:57856"/>
        <dbReference type="ChEBI" id="CHEBI:59789"/>
        <dbReference type="ChEBI" id="CHEBI:61891"/>
        <dbReference type="EC" id="2.1.1.297"/>
    </reaction>
</comment>
<dbReference type="PROSITE" id="PS00092">
    <property type="entry name" value="N6_MTASE"/>
    <property type="match status" value="1"/>
</dbReference>
<dbReference type="PANTHER" id="PTHR18895:SF74">
    <property type="entry name" value="MTRF1L RELEASE FACTOR GLUTAMINE METHYLTRANSFERASE"/>
    <property type="match status" value="1"/>
</dbReference>
<evidence type="ECO:0000256" key="5">
    <source>
        <dbReference type="HAMAP-Rule" id="MF_02126"/>
    </source>
</evidence>
<dbReference type="Pfam" id="PF05175">
    <property type="entry name" value="MTS"/>
    <property type="match status" value="1"/>
</dbReference>
<organism evidence="8 9">
    <name type="scientific">Echinicola pacifica</name>
    <dbReference type="NCBI Taxonomy" id="346377"/>
    <lineage>
        <taxon>Bacteria</taxon>
        <taxon>Pseudomonadati</taxon>
        <taxon>Bacteroidota</taxon>
        <taxon>Cytophagia</taxon>
        <taxon>Cytophagales</taxon>
        <taxon>Cyclobacteriaceae</taxon>
        <taxon>Echinicola</taxon>
    </lineage>
</organism>
<feature type="binding site" evidence="5">
    <location>
        <begin position="131"/>
        <end position="135"/>
    </location>
    <ligand>
        <name>S-adenosyl-L-methionine</name>
        <dbReference type="ChEBI" id="CHEBI:59789"/>
    </ligand>
</feature>
<dbReference type="GO" id="GO:0003676">
    <property type="term" value="F:nucleic acid binding"/>
    <property type="evidence" value="ECO:0007669"/>
    <property type="project" value="InterPro"/>
</dbReference>
<comment type="similarity">
    <text evidence="5">Belongs to the protein N5-glutamine methyltransferase family. PrmC subfamily.</text>
</comment>
<dbReference type="InterPro" id="IPR007848">
    <property type="entry name" value="Small_mtfrase_dom"/>
</dbReference>
<dbReference type="Proteomes" id="UP000619457">
    <property type="component" value="Unassembled WGS sequence"/>
</dbReference>
<dbReference type="InterPro" id="IPR019874">
    <property type="entry name" value="RF_methyltr_PrmC"/>
</dbReference>
<protein>
    <recommendedName>
        <fullName evidence="5">Release factor glutamine methyltransferase</fullName>
        <shortName evidence="5">RF MTase</shortName>
        <ecNumber evidence="5">2.1.1.297</ecNumber>
    </recommendedName>
    <alternativeName>
        <fullName evidence="5">N5-glutamine methyltransferase PrmC</fullName>
    </alternativeName>
    <alternativeName>
        <fullName evidence="5">Protein-(glutamine-N5) MTase PrmC</fullName>
    </alternativeName>
    <alternativeName>
        <fullName evidence="5">Protein-glutamine N-methyltransferase PrmC</fullName>
    </alternativeName>
</protein>
<dbReference type="InterPro" id="IPR029063">
    <property type="entry name" value="SAM-dependent_MTases_sf"/>
</dbReference>
<evidence type="ECO:0000259" key="7">
    <source>
        <dbReference type="Pfam" id="PF17827"/>
    </source>
</evidence>
<dbReference type="InterPro" id="IPR040758">
    <property type="entry name" value="PrmC_N"/>
</dbReference>
<keyword evidence="2 5" id="KW-0808">Transferase</keyword>
<dbReference type="SUPFAM" id="SSF53335">
    <property type="entry name" value="S-adenosyl-L-methionine-dependent methyltransferases"/>
    <property type="match status" value="1"/>
</dbReference>